<accession>A0A420DGF8</accession>
<dbReference type="Gene3D" id="3.40.30.10">
    <property type="entry name" value="Glutaredoxin"/>
    <property type="match status" value="1"/>
</dbReference>
<dbReference type="OrthoDB" id="9811998at2"/>
<dbReference type="EMBL" id="RAQJ01000004">
    <property type="protein sequence ID" value="RKE92171.1"/>
    <property type="molecule type" value="Genomic_DNA"/>
</dbReference>
<reference evidence="4 5" key="1">
    <citation type="submission" date="2018-09" db="EMBL/GenBank/DDBJ databases">
        <title>Genomic Encyclopedia of Archaeal and Bacterial Type Strains, Phase II (KMG-II): from individual species to whole genera.</title>
        <authorList>
            <person name="Goeker M."/>
        </authorList>
    </citation>
    <scope>NUCLEOTIDE SEQUENCE [LARGE SCALE GENOMIC DNA]</scope>
    <source>
        <strain evidence="4 5">DSM 26283</strain>
    </source>
</reference>
<dbReference type="AlphaFoldDB" id="A0A420DGF8"/>
<evidence type="ECO:0000256" key="2">
    <source>
        <dbReference type="PIRSR" id="PIRSR603782-1"/>
    </source>
</evidence>
<dbReference type="PANTHER" id="PTHR12151">
    <property type="entry name" value="ELECTRON TRANSPORT PROTIN SCO1/SENC FAMILY MEMBER"/>
    <property type="match status" value="1"/>
</dbReference>
<keyword evidence="5" id="KW-1185">Reference proteome</keyword>
<feature type="disulfide bond" description="Redox-active" evidence="3">
    <location>
        <begin position="71"/>
        <end position="75"/>
    </location>
</feature>
<evidence type="ECO:0000313" key="5">
    <source>
        <dbReference type="Proteomes" id="UP000284892"/>
    </source>
</evidence>
<feature type="binding site" evidence="2">
    <location>
        <position position="158"/>
    </location>
    <ligand>
        <name>Cu cation</name>
        <dbReference type="ChEBI" id="CHEBI:23378"/>
    </ligand>
</feature>
<dbReference type="PROSITE" id="PS51257">
    <property type="entry name" value="PROKAR_LIPOPROTEIN"/>
    <property type="match status" value="1"/>
</dbReference>
<dbReference type="RefSeq" id="WP_120201647.1">
    <property type="nucleotide sequence ID" value="NZ_RAQJ01000004.1"/>
</dbReference>
<dbReference type="Pfam" id="PF02630">
    <property type="entry name" value="SCO1-SenC"/>
    <property type="match status" value="1"/>
</dbReference>
<evidence type="ECO:0000256" key="1">
    <source>
        <dbReference type="ARBA" id="ARBA00010996"/>
    </source>
</evidence>
<gene>
    <name evidence="4" type="ORF">BXY80_2087</name>
</gene>
<dbReference type="SUPFAM" id="SSF52833">
    <property type="entry name" value="Thioredoxin-like"/>
    <property type="match status" value="1"/>
</dbReference>
<dbReference type="InterPro" id="IPR003782">
    <property type="entry name" value="SCO1/SenC"/>
</dbReference>
<name>A0A420DGF8_9FLAO</name>
<dbReference type="CDD" id="cd02968">
    <property type="entry name" value="SCO"/>
    <property type="match status" value="1"/>
</dbReference>
<evidence type="ECO:0000313" key="4">
    <source>
        <dbReference type="EMBL" id="RKE92171.1"/>
    </source>
</evidence>
<protein>
    <submittedName>
        <fullName evidence="4">Protein SCO1/2</fullName>
    </submittedName>
</protein>
<keyword evidence="2" id="KW-0186">Copper</keyword>
<organism evidence="4 5">
    <name type="scientific">Ichthyenterobacterium magnum</name>
    <dbReference type="NCBI Taxonomy" id="1230530"/>
    <lineage>
        <taxon>Bacteria</taxon>
        <taxon>Pseudomonadati</taxon>
        <taxon>Bacteroidota</taxon>
        <taxon>Flavobacteriia</taxon>
        <taxon>Flavobacteriales</taxon>
        <taxon>Flavobacteriaceae</taxon>
        <taxon>Ichthyenterobacterium</taxon>
    </lineage>
</organism>
<keyword evidence="3" id="KW-1015">Disulfide bond</keyword>
<dbReference type="Proteomes" id="UP000284892">
    <property type="component" value="Unassembled WGS sequence"/>
</dbReference>
<keyword evidence="2" id="KW-0479">Metal-binding</keyword>
<comment type="caution">
    <text evidence="4">The sequence shown here is derived from an EMBL/GenBank/DDBJ whole genome shotgun (WGS) entry which is preliminary data.</text>
</comment>
<comment type="similarity">
    <text evidence="1">Belongs to the SCO1/2 family.</text>
</comment>
<feature type="binding site" evidence="2">
    <location>
        <position position="75"/>
    </location>
    <ligand>
        <name>Cu cation</name>
        <dbReference type="ChEBI" id="CHEBI:23378"/>
    </ligand>
</feature>
<feature type="binding site" evidence="2">
    <location>
        <position position="71"/>
    </location>
    <ligand>
        <name>Cu cation</name>
        <dbReference type="ChEBI" id="CHEBI:23378"/>
    </ligand>
</feature>
<dbReference type="GO" id="GO:0046872">
    <property type="term" value="F:metal ion binding"/>
    <property type="evidence" value="ECO:0007669"/>
    <property type="project" value="UniProtKB-KW"/>
</dbReference>
<dbReference type="PANTHER" id="PTHR12151:SF25">
    <property type="entry name" value="LINALOOL DEHYDRATASE_ISOMERASE DOMAIN-CONTAINING PROTEIN"/>
    <property type="match status" value="1"/>
</dbReference>
<evidence type="ECO:0000256" key="3">
    <source>
        <dbReference type="PIRSR" id="PIRSR603782-2"/>
    </source>
</evidence>
<dbReference type="InterPro" id="IPR036249">
    <property type="entry name" value="Thioredoxin-like_sf"/>
</dbReference>
<proteinExistence type="inferred from homology"/>
<sequence length="195" mass="22391">MKRFTFFLFVLLIGCNNTKELPILSYKINDLGERENYTITYKGFENQLGESFSTETIKDKIFIANFFFTKCPSICPPMKAQLAAIADAFKNDSDFVIISHTIDPKHDTSVTLKGYAETTGIKAQKWQFVRSSEENTRLQANQFMTNFKPNEDGTDFYHSSYVALVDKNQMIRGFYNILANEDVARLKRDISNLLS</sequence>